<keyword evidence="11" id="KW-0723">Serine/threonine-protein kinase</keyword>
<comment type="catalytic activity">
    <reaction evidence="9">
        <text>L-tyrosyl-[protein] + ATP = O-phospho-L-tyrosyl-[protein] + ADP + H(+)</text>
        <dbReference type="Rhea" id="RHEA:10596"/>
        <dbReference type="Rhea" id="RHEA-COMP:10136"/>
        <dbReference type="Rhea" id="RHEA-COMP:20101"/>
        <dbReference type="ChEBI" id="CHEBI:15378"/>
        <dbReference type="ChEBI" id="CHEBI:30616"/>
        <dbReference type="ChEBI" id="CHEBI:46858"/>
        <dbReference type="ChEBI" id="CHEBI:61978"/>
        <dbReference type="ChEBI" id="CHEBI:456216"/>
        <dbReference type="EC" id="2.7.12.2"/>
    </reaction>
</comment>
<evidence type="ECO:0000256" key="12">
    <source>
        <dbReference type="SAM" id="Coils"/>
    </source>
</evidence>
<dbReference type="SUPFAM" id="SSF56112">
    <property type="entry name" value="Protein kinase-like (PK-like)"/>
    <property type="match status" value="1"/>
</dbReference>
<protein>
    <recommendedName>
        <fullName evidence="6">mitogen-activated protein kinase kinase</fullName>
        <ecNumber evidence="6">2.7.12.2</ecNumber>
    </recommendedName>
</protein>
<dbReference type="PROSITE" id="PS00108">
    <property type="entry name" value="PROTEIN_KINASE_ST"/>
    <property type="match status" value="1"/>
</dbReference>
<organism evidence="14 15">
    <name type="scientific">Tritrichomonas musculus</name>
    <dbReference type="NCBI Taxonomy" id="1915356"/>
    <lineage>
        <taxon>Eukaryota</taxon>
        <taxon>Metamonada</taxon>
        <taxon>Parabasalia</taxon>
        <taxon>Tritrichomonadida</taxon>
        <taxon>Tritrichomonadidae</taxon>
        <taxon>Tritrichomonas</taxon>
    </lineage>
</organism>
<dbReference type="PROSITE" id="PS50011">
    <property type="entry name" value="PROTEIN_KINASE_DOM"/>
    <property type="match status" value="1"/>
</dbReference>
<gene>
    <name evidence="14" type="ORF">M9Y10_007766</name>
</gene>
<dbReference type="InterPro" id="IPR000719">
    <property type="entry name" value="Prot_kinase_dom"/>
</dbReference>
<dbReference type="InterPro" id="IPR008271">
    <property type="entry name" value="Ser/Thr_kinase_AS"/>
</dbReference>
<evidence type="ECO:0000256" key="9">
    <source>
        <dbReference type="ARBA" id="ARBA00051693"/>
    </source>
</evidence>
<dbReference type="Pfam" id="PF00069">
    <property type="entry name" value="Pkinase"/>
    <property type="match status" value="1"/>
</dbReference>
<keyword evidence="3 14" id="KW-0418">Kinase</keyword>
<accession>A0ABR2J291</accession>
<sequence>MKLITTIFYPIPDPISQPPVEPKRVVPTVTVDKSKDETIANLKAQLLSKTNEFDSQKSLYESQLAEKTKEIADLQQQLEKAIKKNESTNGGSCISKPSDQFQFLDADLIQEFETLEEIGSGGGGKVLKVAKKEIYALKVMNLSKNPDENQSSLRLFLGEYEILNMLNHPNILKTYGFYVNEKKPPSILLEFCPMNLDDLINNKKITKVELVCTIYQIVEGMKFVHFNKIVHRDLKPSNILLTKDGTVKIADFGIAKLMSAEQQLTTGGIGTQKFMAPEILNEENYNEKVDIYSFGVLVFTILNDGKLPTNKLRDICNGVKAEIPEKFTEFSKNLINSCWNFAPDDRPSFEEILNEIEANKYNLIDLNKFELQEVEVFVKNHKSQIPSY</sequence>
<keyword evidence="12" id="KW-0175">Coiled coil</keyword>
<evidence type="ECO:0000256" key="4">
    <source>
        <dbReference type="ARBA" id="ARBA00022840"/>
    </source>
</evidence>
<evidence type="ECO:0000259" key="13">
    <source>
        <dbReference type="PROSITE" id="PS50011"/>
    </source>
</evidence>
<evidence type="ECO:0000256" key="5">
    <source>
        <dbReference type="ARBA" id="ARBA00038035"/>
    </source>
</evidence>
<dbReference type="PANTHER" id="PTHR48013">
    <property type="entry name" value="DUAL SPECIFICITY MITOGEN-ACTIVATED PROTEIN KINASE KINASE 5-RELATED"/>
    <property type="match status" value="1"/>
</dbReference>
<dbReference type="SMART" id="SM00220">
    <property type="entry name" value="S_TKc"/>
    <property type="match status" value="1"/>
</dbReference>
<keyword evidence="4 10" id="KW-0067">ATP-binding</keyword>
<comment type="similarity">
    <text evidence="5">Belongs to the protein kinase superfamily. STE Ser/Thr protein kinase family. MAP kinase kinase subfamily.</text>
</comment>
<evidence type="ECO:0000256" key="1">
    <source>
        <dbReference type="ARBA" id="ARBA00022679"/>
    </source>
</evidence>
<dbReference type="InterPro" id="IPR011009">
    <property type="entry name" value="Kinase-like_dom_sf"/>
</dbReference>
<evidence type="ECO:0000256" key="3">
    <source>
        <dbReference type="ARBA" id="ARBA00022777"/>
    </source>
</evidence>
<comment type="catalytic activity">
    <reaction evidence="8">
        <text>L-threonyl-[protein] + ATP = O-phospho-L-threonyl-[protein] + ADP + H(+)</text>
        <dbReference type="Rhea" id="RHEA:46608"/>
        <dbReference type="Rhea" id="RHEA-COMP:11060"/>
        <dbReference type="Rhea" id="RHEA-COMP:11605"/>
        <dbReference type="ChEBI" id="CHEBI:15378"/>
        <dbReference type="ChEBI" id="CHEBI:30013"/>
        <dbReference type="ChEBI" id="CHEBI:30616"/>
        <dbReference type="ChEBI" id="CHEBI:61977"/>
        <dbReference type="ChEBI" id="CHEBI:456216"/>
        <dbReference type="EC" id="2.7.12.2"/>
    </reaction>
</comment>
<evidence type="ECO:0000256" key="11">
    <source>
        <dbReference type="RuleBase" id="RU000304"/>
    </source>
</evidence>
<keyword evidence="15" id="KW-1185">Reference proteome</keyword>
<evidence type="ECO:0000256" key="2">
    <source>
        <dbReference type="ARBA" id="ARBA00022741"/>
    </source>
</evidence>
<keyword evidence="1" id="KW-0808">Transferase</keyword>
<keyword evidence="2 10" id="KW-0547">Nucleotide-binding</keyword>
<dbReference type="EMBL" id="JAPFFF010000013">
    <property type="protein sequence ID" value="KAK8872011.1"/>
    <property type="molecule type" value="Genomic_DNA"/>
</dbReference>
<dbReference type="GO" id="GO:0016301">
    <property type="term" value="F:kinase activity"/>
    <property type="evidence" value="ECO:0007669"/>
    <property type="project" value="UniProtKB-KW"/>
</dbReference>
<evidence type="ECO:0000256" key="6">
    <source>
        <dbReference type="ARBA" id="ARBA00038999"/>
    </source>
</evidence>
<evidence type="ECO:0000256" key="7">
    <source>
        <dbReference type="ARBA" id="ARBA00049014"/>
    </source>
</evidence>
<name>A0ABR2J291_9EUKA</name>
<dbReference type="EC" id="2.7.12.2" evidence="6"/>
<feature type="domain" description="Protein kinase" evidence="13">
    <location>
        <begin position="112"/>
        <end position="364"/>
    </location>
</feature>
<dbReference type="Gene3D" id="1.10.510.10">
    <property type="entry name" value="Transferase(Phosphotransferase) domain 1"/>
    <property type="match status" value="1"/>
</dbReference>
<evidence type="ECO:0000313" key="14">
    <source>
        <dbReference type="EMBL" id="KAK8872011.1"/>
    </source>
</evidence>
<dbReference type="PROSITE" id="PS00107">
    <property type="entry name" value="PROTEIN_KINASE_ATP"/>
    <property type="match status" value="1"/>
</dbReference>
<evidence type="ECO:0000256" key="10">
    <source>
        <dbReference type="PROSITE-ProRule" id="PRU10141"/>
    </source>
</evidence>
<feature type="coiled-coil region" evidence="12">
    <location>
        <begin position="57"/>
        <end position="91"/>
    </location>
</feature>
<feature type="binding site" evidence="10">
    <location>
        <position position="138"/>
    </location>
    <ligand>
        <name>ATP</name>
        <dbReference type="ChEBI" id="CHEBI:30616"/>
    </ligand>
</feature>
<evidence type="ECO:0000313" key="15">
    <source>
        <dbReference type="Proteomes" id="UP001470230"/>
    </source>
</evidence>
<proteinExistence type="inferred from homology"/>
<reference evidence="14 15" key="1">
    <citation type="submission" date="2024-04" db="EMBL/GenBank/DDBJ databases">
        <title>Tritrichomonas musculus Genome.</title>
        <authorList>
            <person name="Alves-Ferreira E."/>
            <person name="Grigg M."/>
            <person name="Lorenzi H."/>
            <person name="Galac M."/>
        </authorList>
    </citation>
    <scope>NUCLEOTIDE SEQUENCE [LARGE SCALE GENOMIC DNA]</scope>
    <source>
        <strain evidence="14 15">EAF2021</strain>
    </source>
</reference>
<dbReference type="Proteomes" id="UP001470230">
    <property type="component" value="Unassembled WGS sequence"/>
</dbReference>
<dbReference type="PANTHER" id="PTHR48013:SF9">
    <property type="entry name" value="DUAL SPECIFICITY MITOGEN-ACTIVATED PROTEIN KINASE KINASE 5"/>
    <property type="match status" value="1"/>
</dbReference>
<evidence type="ECO:0000256" key="8">
    <source>
        <dbReference type="ARBA" id="ARBA00049299"/>
    </source>
</evidence>
<comment type="catalytic activity">
    <reaction evidence="7">
        <text>L-seryl-[protein] + ATP = O-phospho-L-seryl-[protein] + ADP + H(+)</text>
        <dbReference type="Rhea" id="RHEA:17989"/>
        <dbReference type="Rhea" id="RHEA-COMP:9863"/>
        <dbReference type="Rhea" id="RHEA-COMP:11604"/>
        <dbReference type="ChEBI" id="CHEBI:15378"/>
        <dbReference type="ChEBI" id="CHEBI:29999"/>
        <dbReference type="ChEBI" id="CHEBI:30616"/>
        <dbReference type="ChEBI" id="CHEBI:83421"/>
        <dbReference type="ChEBI" id="CHEBI:456216"/>
        <dbReference type="EC" id="2.7.12.2"/>
    </reaction>
</comment>
<comment type="caution">
    <text evidence="14">The sequence shown here is derived from an EMBL/GenBank/DDBJ whole genome shotgun (WGS) entry which is preliminary data.</text>
</comment>
<dbReference type="InterPro" id="IPR017441">
    <property type="entry name" value="Protein_kinase_ATP_BS"/>
</dbReference>